<proteinExistence type="predicted"/>
<dbReference type="InterPro" id="IPR050697">
    <property type="entry name" value="Adenylyl/Guanylyl_Cyclase_3/4"/>
</dbReference>
<dbReference type="InterPro" id="IPR001054">
    <property type="entry name" value="A/G_cyclase"/>
</dbReference>
<dbReference type="Proteomes" id="UP000216215">
    <property type="component" value="Unassembled WGS sequence"/>
</dbReference>
<name>A0AB36RFH6_9HYPH</name>
<dbReference type="InterPro" id="IPR011990">
    <property type="entry name" value="TPR-like_helical_dom_sf"/>
</dbReference>
<dbReference type="GO" id="GO:0006171">
    <property type="term" value="P:cAMP biosynthetic process"/>
    <property type="evidence" value="ECO:0007669"/>
    <property type="project" value="TreeGrafter"/>
</dbReference>
<dbReference type="SUPFAM" id="SSF55073">
    <property type="entry name" value="Nucleotide cyclase"/>
    <property type="match status" value="1"/>
</dbReference>
<protein>
    <recommendedName>
        <fullName evidence="1">Guanylate cyclase domain-containing protein</fullName>
    </recommendedName>
</protein>
<dbReference type="Gene3D" id="3.30.70.1230">
    <property type="entry name" value="Nucleotide cyclase"/>
    <property type="match status" value="1"/>
</dbReference>
<reference evidence="3" key="1">
    <citation type="submission" date="2017-08" db="EMBL/GenBank/DDBJ databases">
        <title>Mesorhizobium wenxinae sp. nov., a novel rhizobial species isolated from root nodules of chickpea (Cicer arietinum L.).</title>
        <authorList>
            <person name="Zhang J."/>
        </authorList>
    </citation>
    <scope>NUCLEOTIDE SEQUENCE [LARGE SCALE GENOMIC DNA]</scope>
    <source>
        <strain evidence="3">USDA 3392</strain>
    </source>
</reference>
<keyword evidence="3" id="KW-1185">Reference proteome</keyword>
<dbReference type="Gene3D" id="3.40.50.10070">
    <property type="entry name" value="TolB, N-terminal domain"/>
    <property type="match status" value="1"/>
</dbReference>
<gene>
    <name evidence="2" type="ORF">CIT25_06830</name>
</gene>
<feature type="domain" description="Guanylate cyclase" evidence="1">
    <location>
        <begin position="12"/>
        <end position="127"/>
    </location>
</feature>
<dbReference type="GO" id="GO:0004016">
    <property type="term" value="F:adenylate cyclase activity"/>
    <property type="evidence" value="ECO:0007669"/>
    <property type="project" value="UniProtKB-ARBA"/>
</dbReference>
<dbReference type="PANTHER" id="PTHR43081">
    <property type="entry name" value="ADENYLATE CYCLASE, TERMINAL-DIFFERENTIATION SPECIFIC-RELATED"/>
    <property type="match status" value="1"/>
</dbReference>
<dbReference type="EMBL" id="NPKI01000011">
    <property type="protein sequence ID" value="PAQ03331.1"/>
    <property type="molecule type" value="Genomic_DNA"/>
</dbReference>
<comment type="caution">
    <text evidence="2">The sequence shown here is derived from an EMBL/GenBank/DDBJ whole genome shotgun (WGS) entry which is preliminary data.</text>
</comment>
<dbReference type="AlphaFoldDB" id="A0AB36RFH6"/>
<dbReference type="Pfam" id="PF00211">
    <property type="entry name" value="Guanylate_cyc"/>
    <property type="match status" value="1"/>
</dbReference>
<dbReference type="PROSITE" id="PS50125">
    <property type="entry name" value="GUANYLATE_CYCLASE_2"/>
    <property type="match status" value="1"/>
</dbReference>
<dbReference type="CDD" id="cd07302">
    <property type="entry name" value="CHD"/>
    <property type="match status" value="1"/>
</dbReference>
<accession>A0AB36RFH6</accession>
<evidence type="ECO:0000259" key="1">
    <source>
        <dbReference type="PROSITE" id="PS50125"/>
    </source>
</evidence>
<dbReference type="GO" id="GO:0035556">
    <property type="term" value="P:intracellular signal transduction"/>
    <property type="evidence" value="ECO:0007669"/>
    <property type="project" value="InterPro"/>
</dbReference>
<evidence type="ECO:0000313" key="3">
    <source>
        <dbReference type="Proteomes" id="UP000216215"/>
    </source>
</evidence>
<sequence>MAEERVQRRLAAILAADVVGYSRLMERDEAGTLVAIKSRRKDILQPLLAKHNGRIVKLMGDGVLVEFASAVNAVQCAVELQNAMAAANADVPQDSRIVLRVGINLGDVMVEGGDLYGDGVNIAARLEALADAGSIVVSRTVFNHVRGKVKLGFDDLGEQQLKNIAERVRIYRLRPDREAAMARPALALPDKPSIAVLPFTNMSGDPEQEYFSDGMVEDIIAALSRVRSFFVIARNSSFTYKGKAVNVKQVGLELGVRYVLEGSVRKAGNRVRITGQLIEAESGNHVWADRFDGSLEDVFELQDGVTQSVVGAIAPKLQRAEIDRTSRKRTEDLTAYDFVLRALPHAWSGSPERSAIAHDLLQKATAVDPSYAYAYAMAAWSLMFSKNSGWHSWRPDQQELCVRFAREALKLDMEDPAVLWASATALASVVHEHEHALELIERSLAIDHNSAQAWAAKGWVTSWIGLDGIPSLERAMRLSPFDPLLYLFHASIAECHLAARRHEMALEWSLRAMREHPEPPPFVRRVLAASYARLGLVEEARRVVAGILAESPSFTVRTWLEITAQRGPHVQYLAESLRLAGLPQ</sequence>
<dbReference type="InterPro" id="IPR029787">
    <property type="entry name" value="Nucleotide_cyclase"/>
</dbReference>
<dbReference type="SUPFAM" id="SSF48452">
    <property type="entry name" value="TPR-like"/>
    <property type="match status" value="1"/>
</dbReference>
<evidence type="ECO:0000313" key="2">
    <source>
        <dbReference type="EMBL" id="PAQ03331.1"/>
    </source>
</evidence>
<dbReference type="RefSeq" id="WP_095484007.1">
    <property type="nucleotide sequence ID" value="NZ_CP088151.1"/>
</dbReference>
<dbReference type="PANTHER" id="PTHR43081:SF19">
    <property type="entry name" value="PH-SENSITIVE ADENYLATE CYCLASE RV1264"/>
    <property type="match status" value="1"/>
</dbReference>
<dbReference type="Gene3D" id="1.25.40.10">
    <property type="entry name" value="Tetratricopeptide repeat domain"/>
    <property type="match status" value="1"/>
</dbReference>
<organism evidence="2 3">
    <name type="scientific">Mesorhizobium mediterraneum</name>
    <dbReference type="NCBI Taxonomy" id="43617"/>
    <lineage>
        <taxon>Bacteria</taxon>
        <taxon>Pseudomonadati</taxon>
        <taxon>Pseudomonadota</taxon>
        <taxon>Alphaproteobacteria</taxon>
        <taxon>Hyphomicrobiales</taxon>
        <taxon>Phyllobacteriaceae</taxon>
        <taxon>Mesorhizobium</taxon>
    </lineage>
</organism>